<organism evidence="1 2">
    <name type="scientific">Methylobacterium iners</name>
    <dbReference type="NCBI Taxonomy" id="418707"/>
    <lineage>
        <taxon>Bacteria</taxon>
        <taxon>Pseudomonadati</taxon>
        <taxon>Pseudomonadota</taxon>
        <taxon>Alphaproteobacteria</taxon>
        <taxon>Hyphomicrobiales</taxon>
        <taxon>Methylobacteriaceae</taxon>
        <taxon>Methylobacterium</taxon>
    </lineage>
</organism>
<proteinExistence type="predicted"/>
<reference evidence="1" key="1">
    <citation type="journal article" date="2021" name="Front. Microbiol.">
        <title>Comprehensive Comparative Genomics and Phenotyping of Methylobacterium Species.</title>
        <authorList>
            <person name="Alessa O."/>
            <person name="Ogura Y."/>
            <person name="Fujitani Y."/>
            <person name="Takami H."/>
            <person name="Hayashi T."/>
            <person name="Sahin N."/>
            <person name="Tani A."/>
        </authorList>
    </citation>
    <scope>NUCLEOTIDE SEQUENCE</scope>
    <source>
        <strain evidence="1">DSM 19015</strain>
    </source>
</reference>
<comment type="caution">
    <text evidence="1">The sequence shown here is derived from an EMBL/GenBank/DDBJ whole genome shotgun (WGS) entry which is preliminary data.</text>
</comment>
<keyword evidence="2" id="KW-1185">Reference proteome</keyword>
<reference evidence="1" key="2">
    <citation type="submission" date="2021-08" db="EMBL/GenBank/DDBJ databases">
        <authorList>
            <person name="Tani A."/>
            <person name="Ola A."/>
            <person name="Ogura Y."/>
            <person name="Katsura K."/>
            <person name="Hayashi T."/>
        </authorList>
    </citation>
    <scope>NUCLEOTIDE SEQUENCE</scope>
    <source>
        <strain evidence="1">DSM 19015</strain>
    </source>
</reference>
<evidence type="ECO:0000313" key="2">
    <source>
        <dbReference type="Proteomes" id="UP001055125"/>
    </source>
</evidence>
<dbReference type="EMBL" id="BPQP01000008">
    <property type="protein sequence ID" value="GJD93362.1"/>
    <property type="molecule type" value="Genomic_DNA"/>
</dbReference>
<dbReference type="RefSeq" id="WP_238242573.1">
    <property type="nucleotide sequence ID" value="NZ_BPQP01000008.1"/>
</dbReference>
<gene>
    <name evidence="1" type="ORF">OCOJLMKI_0555</name>
</gene>
<evidence type="ECO:0000313" key="1">
    <source>
        <dbReference type="EMBL" id="GJD93362.1"/>
    </source>
</evidence>
<dbReference type="Proteomes" id="UP001055125">
    <property type="component" value="Unassembled WGS sequence"/>
</dbReference>
<protein>
    <submittedName>
        <fullName evidence="1">Uncharacterized protein</fullName>
    </submittedName>
</protein>
<sequence length="105" mass="11191">MDARVEPVAVYVLGLIAEEAGEVSQAAGQALRFGLDTPADQVLSARQRLTKELGDMFAATHYAAMLGLISIDEVHRIGHAKLGKLLDQSQKDNLGRPLAPLPEGS</sequence>
<accession>A0ABQ4RTQ3</accession>
<name>A0ABQ4RTQ3_9HYPH</name>